<dbReference type="AlphaFoldDB" id="A0A655QQ12"/>
<protein>
    <submittedName>
        <fullName evidence="1">Uncharacterized protein</fullName>
    </submittedName>
</protein>
<name>A0A655QQ12_VIBCL</name>
<reference evidence="1 2" key="1">
    <citation type="submission" date="2015-07" db="EMBL/GenBank/DDBJ databases">
        <authorList>
            <consortium name="Pathogen Informatics"/>
        </authorList>
    </citation>
    <scope>NUCLEOTIDE SEQUENCE [LARGE SCALE GENOMIC DNA]</scope>
    <source>
        <strain evidence="1 2">A316</strain>
    </source>
</reference>
<organism evidence="1 2">
    <name type="scientific">Vibrio cholerae</name>
    <dbReference type="NCBI Taxonomy" id="666"/>
    <lineage>
        <taxon>Bacteria</taxon>
        <taxon>Pseudomonadati</taxon>
        <taxon>Pseudomonadota</taxon>
        <taxon>Gammaproteobacteria</taxon>
        <taxon>Vibrionales</taxon>
        <taxon>Vibrionaceae</taxon>
        <taxon>Vibrio</taxon>
    </lineage>
</organism>
<evidence type="ECO:0000313" key="1">
    <source>
        <dbReference type="EMBL" id="CSC60514.1"/>
    </source>
</evidence>
<evidence type="ECO:0000313" key="2">
    <source>
        <dbReference type="Proteomes" id="UP000041770"/>
    </source>
</evidence>
<proteinExistence type="predicted"/>
<dbReference type="EMBL" id="CWQY01000010">
    <property type="protein sequence ID" value="CSC60514.1"/>
    <property type="molecule type" value="Genomic_DNA"/>
</dbReference>
<sequence length="46" mass="5719">MACWNRELDKFRRFCRICLYEPRAEERLLMPLKLPLNAQCRNLRNH</sequence>
<dbReference type="Proteomes" id="UP000041770">
    <property type="component" value="Unassembled WGS sequence"/>
</dbReference>
<accession>A0A655QQ12</accession>
<gene>
    <name evidence="1" type="ORF">ERS013200_01786</name>
</gene>